<dbReference type="Pfam" id="PF00535">
    <property type="entry name" value="Glycos_transf_2"/>
    <property type="match status" value="2"/>
</dbReference>
<comment type="caution">
    <text evidence="2">The sequence shown here is derived from an EMBL/GenBank/DDBJ whole genome shotgun (WGS) entry which is preliminary data.</text>
</comment>
<dbReference type="InterPro" id="IPR001173">
    <property type="entry name" value="Glyco_trans_2-like"/>
</dbReference>
<dbReference type="CDD" id="cd04184">
    <property type="entry name" value="GT2_RfbC_Mx_like"/>
    <property type="match status" value="1"/>
</dbReference>
<dbReference type="PANTHER" id="PTHR43179">
    <property type="entry name" value="RHAMNOSYLTRANSFERASE WBBL"/>
    <property type="match status" value="1"/>
</dbReference>
<evidence type="ECO:0000313" key="2">
    <source>
        <dbReference type="EMBL" id="MEQ2371336.1"/>
    </source>
</evidence>
<name>A0ABV1BGI3_9FIRM</name>
<protein>
    <submittedName>
        <fullName evidence="2">Glycosyltransferase family 2 protein</fullName>
    </submittedName>
</protein>
<feature type="domain" description="Glycosyltransferase 2-like" evidence="1">
    <location>
        <begin position="535"/>
        <end position="662"/>
    </location>
</feature>
<organism evidence="2 3">
    <name type="scientific">Blautia aquisgranensis</name>
    <dbReference type="NCBI Taxonomy" id="3133153"/>
    <lineage>
        <taxon>Bacteria</taxon>
        <taxon>Bacillati</taxon>
        <taxon>Bacillota</taxon>
        <taxon>Clostridia</taxon>
        <taxon>Lachnospirales</taxon>
        <taxon>Lachnospiraceae</taxon>
        <taxon>Blautia</taxon>
    </lineage>
</organism>
<accession>A0ABV1BGI3</accession>
<dbReference type="PANTHER" id="PTHR43179:SF7">
    <property type="entry name" value="RHAMNOSYLTRANSFERASE WBBL"/>
    <property type="match status" value="1"/>
</dbReference>
<gene>
    <name evidence="2" type="ORF">WMO28_10345</name>
</gene>
<dbReference type="EMBL" id="JBBMEJ010000011">
    <property type="protein sequence ID" value="MEQ2371336.1"/>
    <property type="molecule type" value="Genomic_DNA"/>
</dbReference>
<dbReference type="InterPro" id="IPR029044">
    <property type="entry name" value="Nucleotide-diphossugar_trans"/>
</dbReference>
<feature type="domain" description="Glycosyltransferase 2-like" evidence="1">
    <location>
        <begin position="276"/>
        <end position="384"/>
    </location>
</feature>
<evidence type="ECO:0000259" key="1">
    <source>
        <dbReference type="Pfam" id="PF00535"/>
    </source>
</evidence>
<dbReference type="CDD" id="cd04186">
    <property type="entry name" value="GT_2_like_c"/>
    <property type="match status" value="1"/>
</dbReference>
<keyword evidence="3" id="KW-1185">Reference proteome</keyword>
<dbReference type="Gene3D" id="3.90.550.10">
    <property type="entry name" value="Spore Coat Polysaccharide Biosynthesis Protein SpsA, Chain A"/>
    <property type="match status" value="2"/>
</dbReference>
<proteinExistence type="predicted"/>
<dbReference type="RefSeq" id="WP_349056929.1">
    <property type="nucleotide sequence ID" value="NZ_JBBMEJ010000011.1"/>
</dbReference>
<reference evidence="2 3" key="1">
    <citation type="submission" date="2024-03" db="EMBL/GenBank/DDBJ databases">
        <title>Human intestinal bacterial collection.</title>
        <authorList>
            <person name="Pauvert C."/>
            <person name="Hitch T.C.A."/>
            <person name="Clavel T."/>
        </authorList>
    </citation>
    <scope>NUCLEOTIDE SEQUENCE [LARGE SCALE GENOMIC DNA]</scope>
    <source>
        <strain evidence="2 3">CLA-JM-H16</strain>
    </source>
</reference>
<sequence>MSEKILGVQSERFHLLDRKQYIVQGYLKEADGLHAYLDDKKLPITVTCSEKEYEEEKKISQITAVVLIPDDISDFRKLVIYTEANGKKNVWFSISVKALEKKRDKPQVYFEEEKIQQGNVRLKGWTIADRPVMIRVYDEKKKPVNAEIKRTDRIDVTQLYSEVENPGETGFYMELAGMTGNCLYVLFQAGNKKSVKKISLKKSRIIASKIEKYAEKGYYYWKNQGNRALMRKLVSKLKRTAAEDMSYQKWRRYHMPDKRELEQQRKTKFSYNPKISIVVPLYKTPEKYLRKLVDSVQKQTYENWELCLSDGSGSDSPIKSLLQELSAGNKRIRIVSHEHALQISENTNSAIEIATGDFIAFADHDDELAPHALFECVKILNERPETKILYSDEDKMSMDGRRFFEPNFKSDFNPQLLCTVNYICHLFVASSEVIRQVGMLRREFDGAQDYDFIFRCTERVKEEEIVHIPKILYHWRCHMDSTAENPESKRYAFEAGKRAIESHYQRVGIKADVELTEHPGWYRSRVAVTGEPLISIIIPNKDHIQDLELCISSIEEKSTWKNYEIIIAENNSEKAETFAYYEELSRKYPNVRVLTWEKEFNYAAINNFAVKHAEGEYVLFLNNDVEIITDSWMEEMLQLCQQKGIGIVGAKLYYPDDTIQHAGVVIGLGGIAGHVMCRAPRYDIGYMGRMISVQDISAVTGACMMVKTSAFIEAGGFDEKFKVAFNDIDLCMKIRNNGDKVVFTPYAELYHYESKSRGMEDTPEKIARFNKEIALFEKKWPDILKKGDPYYNPNLTLKSQFCYLKQIQEGR</sequence>
<evidence type="ECO:0000313" key="3">
    <source>
        <dbReference type="Proteomes" id="UP001473063"/>
    </source>
</evidence>
<dbReference type="Proteomes" id="UP001473063">
    <property type="component" value="Unassembled WGS sequence"/>
</dbReference>
<dbReference type="SUPFAM" id="SSF53448">
    <property type="entry name" value="Nucleotide-diphospho-sugar transferases"/>
    <property type="match status" value="2"/>
</dbReference>